<evidence type="ECO:0000256" key="1">
    <source>
        <dbReference type="ARBA" id="ARBA00004123"/>
    </source>
</evidence>
<dbReference type="EMBL" id="CM007647">
    <property type="protein sequence ID" value="ONL95388.1"/>
    <property type="molecule type" value="Genomic_DNA"/>
</dbReference>
<reference evidence="8" key="1">
    <citation type="submission" date="2015-12" db="EMBL/GenBank/DDBJ databases">
        <title>Update maize B73 reference genome by single molecule sequencing technologies.</title>
        <authorList>
            <consortium name="Maize Genome Sequencing Project"/>
            <person name="Ware D."/>
        </authorList>
    </citation>
    <scope>NUCLEOTIDE SEQUENCE [LARGE SCALE GENOMIC DNA]</scope>
    <source>
        <tissue evidence="8">Seedling</tissue>
    </source>
</reference>
<comment type="similarity">
    <text evidence="2">Belongs to the bHLH protein family.</text>
</comment>
<protein>
    <submittedName>
        <fullName evidence="8">Transcription factor bHLH62</fullName>
    </submittedName>
</protein>
<sequence>MMYSPPRTDPDREEEQCFSIGSNLLTSLDHYHTMDFDEPVVSPMTNAGMQEGVQLYSSTGDAQLNRNMNTGKCLEDGKRKGSGEDSSSLRSLGETSALQREVSMECADEKAGDARAKREDYVHVRAKRGQATNSHSLAERFRREKINERMKLLQDLVPGCNKITGKAMMLDEIINYVQSLQRQIEFLSMKLSAIGPGLNCDLDLQDILCTQDASSAFPGYNLQTSNVHINLYRASEEGFSHRNRIIPSPANVHVTRNAQLSAFPQRGVIWNEELCSIASDRNAAVLNFVRFFKSHFDIADSMKVE</sequence>
<dbReference type="CDD" id="cd18919">
    <property type="entry name" value="bHLH_AtBPE_like"/>
    <property type="match status" value="1"/>
</dbReference>
<evidence type="ECO:0000259" key="7">
    <source>
        <dbReference type="PROSITE" id="PS50888"/>
    </source>
</evidence>
<dbReference type="PROSITE" id="PS50888">
    <property type="entry name" value="BHLH"/>
    <property type="match status" value="1"/>
</dbReference>
<gene>
    <name evidence="8" type="ORF">ZEAMMB73_Zm00001d028297</name>
</gene>
<keyword evidence="4" id="KW-0804">Transcription</keyword>
<comment type="subcellular location">
    <subcellularLocation>
        <location evidence="1">Nucleus</location>
    </subcellularLocation>
</comment>
<evidence type="ECO:0000256" key="2">
    <source>
        <dbReference type="ARBA" id="ARBA00005510"/>
    </source>
</evidence>
<proteinExistence type="inferred from homology"/>
<accession>A0A1D6JU85</accession>
<dbReference type="AlphaFoldDB" id="A0A1D6JU85"/>
<dbReference type="GO" id="GO:0046983">
    <property type="term" value="F:protein dimerization activity"/>
    <property type="evidence" value="ECO:0007669"/>
    <property type="project" value="InterPro"/>
</dbReference>
<dbReference type="EMBL" id="CM007647">
    <property type="protein sequence ID" value="ONL95380.1"/>
    <property type="molecule type" value="Genomic_DNA"/>
</dbReference>
<dbReference type="PANTHER" id="PTHR12565">
    <property type="entry name" value="STEROL REGULATORY ELEMENT-BINDING PROTEIN"/>
    <property type="match status" value="1"/>
</dbReference>
<dbReference type="Gene3D" id="4.10.280.10">
    <property type="entry name" value="Helix-loop-helix DNA-binding domain"/>
    <property type="match status" value="1"/>
</dbReference>
<name>A0A1D6JU85_MAIZE</name>
<organism evidence="8">
    <name type="scientific">Zea mays</name>
    <name type="common">Maize</name>
    <dbReference type="NCBI Taxonomy" id="4577"/>
    <lineage>
        <taxon>Eukaryota</taxon>
        <taxon>Viridiplantae</taxon>
        <taxon>Streptophyta</taxon>
        <taxon>Embryophyta</taxon>
        <taxon>Tracheophyta</taxon>
        <taxon>Spermatophyta</taxon>
        <taxon>Magnoliopsida</taxon>
        <taxon>Liliopsida</taxon>
        <taxon>Poales</taxon>
        <taxon>Poaceae</taxon>
        <taxon>PACMAD clade</taxon>
        <taxon>Panicoideae</taxon>
        <taxon>Andropogonodae</taxon>
        <taxon>Andropogoneae</taxon>
        <taxon>Tripsacinae</taxon>
        <taxon>Zea</taxon>
    </lineage>
</organism>
<dbReference type="GO" id="GO:0005634">
    <property type="term" value="C:nucleus"/>
    <property type="evidence" value="ECO:0007669"/>
    <property type="project" value="UniProtKB-SubCell"/>
</dbReference>
<feature type="domain" description="BHLH" evidence="7">
    <location>
        <begin position="130"/>
        <end position="180"/>
    </location>
</feature>
<evidence type="ECO:0000256" key="3">
    <source>
        <dbReference type="ARBA" id="ARBA00023015"/>
    </source>
</evidence>
<dbReference type="Pfam" id="PF00010">
    <property type="entry name" value="HLH"/>
    <property type="match status" value="1"/>
</dbReference>
<dbReference type="SMART" id="SM00353">
    <property type="entry name" value="HLH"/>
    <property type="match status" value="1"/>
</dbReference>
<feature type="compositionally biased region" description="Polar residues" evidence="6">
    <location>
        <begin position="84"/>
        <end position="98"/>
    </location>
</feature>
<dbReference type="InterPro" id="IPR036638">
    <property type="entry name" value="HLH_DNA-bd_sf"/>
</dbReference>
<evidence type="ECO:0000256" key="6">
    <source>
        <dbReference type="SAM" id="MobiDB-lite"/>
    </source>
</evidence>
<keyword evidence="3" id="KW-0805">Transcription regulation</keyword>
<dbReference type="InterPro" id="IPR011598">
    <property type="entry name" value="bHLH_dom"/>
</dbReference>
<feature type="region of interest" description="Disordered" evidence="6">
    <location>
        <begin position="62"/>
        <end position="110"/>
    </location>
</feature>
<dbReference type="FunFam" id="4.10.280.10:FF:000002">
    <property type="entry name" value="Basic helix-loop-helix transcription factor"/>
    <property type="match status" value="1"/>
</dbReference>
<keyword evidence="5" id="KW-0539">Nucleus</keyword>
<dbReference type="InterPro" id="IPR024097">
    <property type="entry name" value="bHLH_ZIP_TF"/>
</dbReference>
<dbReference type="PANTHER" id="PTHR12565:SF458">
    <property type="entry name" value="TRANSCRIPTION FACTOR BHLH49"/>
    <property type="match status" value="1"/>
</dbReference>
<evidence type="ECO:0000256" key="4">
    <source>
        <dbReference type="ARBA" id="ARBA00023163"/>
    </source>
</evidence>
<evidence type="ECO:0000313" key="8">
    <source>
        <dbReference type="EMBL" id="ONL95388.1"/>
    </source>
</evidence>
<dbReference type="GO" id="GO:0006355">
    <property type="term" value="P:regulation of DNA-templated transcription"/>
    <property type="evidence" value="ECO:0007669"/>
    <property type="project" value="InterPro"/>
</dbReference>
<dbReference type="eggNOG" id="ENOG502QRH8">
    <property type="taxonomic scope" value="Eukaryota"/>
</dbReference>
<feature type="compositionally biased region" description="Basic and acidic residues" evidence="6">
    <location>
        <begin position="73"/>
        <end position="83"/>
    </location>
</feature>
<dbReference type="ExpressionAtlas" id="A0A1D6JU85">
    <property type="expression patterns" value="baseline and differential"/>
</dbReference>
<dbReference type="SUPFAM" id="SSF47459">
    <property type="entry name" value="HLH, helix-loop-helix DNA-binding domain"/>
    <property type="match status" value="1"/>
</dbReference>
<evidence type="ECO:0000256" key="5">
    <source>
        <dbReference type="ARBA" id="ARBA00023242"/>
    </source>
</evidence>